<dbReference type="EMBL" id="JAPXGP010000013">
    <property type="protein sequence ID" value="MCZ6162543.1"/>
    <property type="molecule type" value="Genomic_DNA"/>
</dbReference>
<proteinExistence type="predicted"/>
<evidence type="ECO:0000313" key="2">
    <source>
        <dbReference type="Proteomes" id="UP001075461"/>
    </source>
</evidence>
<comment type="caution">
    <text evidence="1">The sequence shown here is derived from an EMBL/GenBank/DDBJ whole genome shotgun (WGS) entry which is preliminary data.</text>
</comment>
<organism evidence="1 2">
    <name type="scientific">Campylobacter ureolyticus</name>
    <dbReference type="NCBI Taxonomy" id="827"/>
    <lineage>
        <taxon>Bacteria</taxon>
        <taxon>Pseudomonadati</taxon>
        <taxon>Campylobacterota</taxon>
        <taxon>Epsilonproteobacteria</taxon>
        <taxon>Campylobacterales</taxon>
        <taxon>Campylobacteraceae</taxon>
        <taxon>Campylobacter</taxon>
    </lineage>
</organism>
<sequence>MNLENFYRNIKTSSNFSQNSFIEKFIFNEIWDDKEYWKPEKDLLMIHNKYLNKDIPKDIFADTLFISESFLIGNISEILLKK</sequence>
<accession>A0A9Q4KMV1</accession>
<protein>
    <submittedName>
        <fullName evidence="1">Imm41 family immunity protein</fullName>
    </submittedName>
</protein>
<evidence type="ECO:0000313" key="1">
    <source>
        <dbReference type="EMBL" id="MCZ6162543.1"/>
    </source>
</evidence>
<reference evidence="1" key="1">
    <citation type="submission" date="2022-12" db="EMBL/GenBank/DDBJ databases">
        <title>Species Delineation and Comparative Genomics within the Campylobacter ureolyticus Complex.</title>
        <authorList>
            <person name="Maki J."/>
            <person name="Howard M."/>
            <person name="Connelly S."/>
            <person name="Hardy D.J."/>
            <person name="Cameron A."/>
        </authorList>
    </citation>
    <scope>NUCLEOTIDE SEQUENCE</scope>
    <source>
        <strain evidence="1">URMC_786</strain>
    </source>
</reference>
<dbReference type="RefSeq" id="WP_269480759.1">
    <property type="nucleotide sequence ID" value="NZ_JAPXGJ010000017.1"/>
</dbReference>
<gene>
    <name evidence="1" type="ORF">O6B92_09415</name>
</gene>
<name>A0A9Q4KMV1_9BACT</name>
<dbReference type="AlphaFoldDB" id="A0A9Q4KMV1"/>
<dbReference type="Pfam" id="PF15592">
    <property type="entry name" value="Imm41"/>
    <property type="match status" value="1"/>
</dbReference>
<dbReference type="InterPro" id="IPR028959">
    <property type="entry name" value="Imm41"/>
</dbReference>
<dbReference type="Proteomes" id="UP001075461">
    <property type="component" value="Unassembled WGS sequence"/>
</dbReference>